<accession>A0A8I6RAX5</accession>
<dbReference type="EnsemblMetazoa" id="XM_014387118.2">
    <property type="protein sequence ID" value="XP_014242604.1"/>
    <property type="gene ID" value="LOC106662741"/>
</dbReference>
<dbReference type="EnsemblMetazoa" id="XM_014387027.2">
    <property type="protein sequence ID" value="XP_014242513.1"/>
    <property type="gene ID" value="LOC106662741"/>
</dbReference>
<keyword evidence="3" id="KW-1185">Reference proteome</keyword>
<dbReference type="OMA" id="CQSERSM"/>
<name>A0A8I6RAX5_CIMLE</name>
<feature type="transmembrane region" description="Helical" evidence="1">
    <location>
        <begin position="70"/>
        <end position="100"/>
    </location>
</feature>
<evidence type="ECO:0000313" key="2">
    <source>
        <dbReference type="EnsemblMetazoa" id="XP_014242604.1"/>
    </source>
</evidence>
<proteinExistence type="predicted"/>
<reference evidence="2" key="1">
    <citation type="submission" date="2022-01" db="UniProtKB">
        <authorList>
            <consortium name="EnsemblMetazoa"/>
        </authorList>
    </citation>
    <scope>IDENTIFICATION</scope>
</reference>
<dbReference type="AlphaFoldDB" id="A0A8I6RAX5"/>
<dbReference type="RefSeq" id="XP_014242513.1">
    <property type="nucleotide sequence ID" value="XM_014387027.2"/>
</dbReference>
<protein>
    <submittedName>
        <fullName evidence="2">Uncharacterized protein</fullName>
    </submittedName>
</protein>
<dbReference type="RefSeq" id="XP_014242604.1">
    <property type="nucleotide sequence ID" value="XM_014387118.2"/>
</dbReference>
<dbReference type="KEGG" id="clec:106662741"/>
<organism evidence="2 3">
    <name type="scientific">Cimex lectularius</name>
    <name type="common">Bed bug</name>
    <name type="synonym">Acanthia lectularia</name>
    <dbReference type="NCBI Taxonomy" id="79782"/>
    <lineage>
        <taxon>Eukaryota</taxon>
        <taxon>Metazoa</taxon>
        <taxon>Ecdysozoa</taxon>
        <taxon>Arthropoda</taxon>
        <taxon>Hexapoda</taxon>
        <taxon>Insecta</taxon>
        <taxon>Pterygota</taxon>
        <taxon>Neoptera</taxon>
        <taxon>Paraneoptera</taxon>
        <taxon>Hemiptera</taxon>
        <taxon>Heteroptera</taxon>
        <taxon>Panheteroptera</taxon>
        <taxon>Cimicomorpha</taxon>
        <taxon>Cimicidae</taxon>
        <taxon>Cimex</taxon>
    </lineage>
</organism>
<dbReference type="Proteomes" id="UP000494040">
    <property type="component" value="Unassembled WGS sequence"/>
</dbReference>
<keyword evidence="1" id="KW-1133">Transmembrane helix</keyword>
<evidence type="ECO:0000313" key="3">
    <source>
        <dbReference type="Proteomes" id="UP000494040"/>
    </source>
</evidence>
<dbReference type="OrthoDB" id="7042322at2759"/>
<dbReference type="GeneID" id="106662741"/>
<keyword evidence="1" id="KW-0812">Transmembrane</keyword>
<evidence type="ECO:0000256" key="1">
    <source>
        <dbReference type="SAM" id="Phobius"/>
    </source>
</evidence>
<keyword evidence="1" id="KW-0472">Membrane</keyword>
<sequence length="155" mass="17749">MPLSGVDRETGEFGGDEICVKCNSLINQETGEWEEPVGSRNSFKIPSLAEDKPKKAKPTTKLCCSNKYTILLMVITLIMILPKVGVTLWLFIEVMLHLYIHRKPHLMVRYPLHRLAMAEFCGICQAERCKDRVGKLQDMRTSKMRQYFKSMPIGT</sequence>